<evidence type="ECO:0000313" key="3">
    <source>
        <dbReference type="Proteomes" id="UP000075920"/>
    </source>
</evidence>
<dbReference type="Proteomes" id="UP000075920">
    <property type="component" value="Unassembled WGS sequence"/>
</dbReference>
<proteinExistence type="predicted"/>
<keyword evidence="1" id="KW-0812">Transmembrane</keyword>
<keyword evidence="3" id="KW-1185">Reference proteome</keyword>
<keyword evidence="1" id="KW-0472">Membrane</keyword>
<evidence type="ECO:0000256" key="1">
    <source>
        <dbReference type="SAM" id="Phobius"/>
    </source>
</evidence>
<keyword evidence="1" id="KW-1133">Transmembrane helix</keyword>
<dbReference type="AlphaFoldDB" id="A0A182VVC5"/>
<organism evidence="2 3">
    <name type="scientific">Anopheles minimus</name>
    <dbReference type="NCBI Taxonomy" id="112268"/>
    <lineage>
        <taxon>Eukaryota</taxon>
        <taxon>Metazoa</taxon>
        <taxon>Ecdysozoa</taxon>
        <taxon>Arthropoda</taxon>
        <taxon>Hexapoda</taxon>
        <taxon>Insecta</taxon>
        <taxon>Pterygota</taxon>
        <taxon>Neoptera</taxon>
        <taxon>Endopterygota</taxon>
        <taxon>Diptera</taxon>
        <taxon>Nematocera</taxon>
        <taxon>Culicoidea</taxon>
        <taxon>Culicidae</taxon>
        <taxon>Anophelinae</taxon>
        <taxon>Anopheles</taxon>
    </lineage>
</organism>
<name>A0A182VVC5_9DIPT</name>
<dbReference type="EnsemblMetazoa" id="AMIN002020-RA">
    <property type="protein sequence ID" value="AMIN002020-PA"/>
    <property type="gene ID" value="AMIN002020"/>
</dbReference>
<dbReference type="VEuPathDB" id="VectorBase:AMIN002020"/>
<accession>A0A182VVC5</accession>
<dbReference type="STRING" id="112268.A0A182VVC5"/>
<sequence length="136" mass="14861">MAMCLILMTGRFGAMAGSNIIAYLLTYNCNLIFILFGGSLLGKYGTRRERNANGMEEKERRNKAKAHVTVCVTHRQANGHNANELMWSVKLIAIGLAGAVTISNQLSPLCPHPRYVLPSTFNVRINGNGPACINNL</sequence>
<protein>
    <submittedName>
        <fullName evidence="2">Uncharacterized protein</fullName>
    </submittedName>
</protein>
<feature type="transmembrane region" description="Helical" evidence="1">
    <location>
        <begin position="20"/>
        <end position="41"/>
    </location>
</feature>
<reference evidence="3" key="1">
    <citation type="submission" date="2013-03" db="EMBL/GenBank/DDBJ databases">
        <title>The Genome Sequence of Anopheles minimus MINIMUS1.</title>
        <authorList>
            <consortium name="The Broad Institute Genomics Platform"/>
            <person name="Neafsey D.E."/>
            <person name="Walton C."/>
            <person name="Walker B."/>
            <person name="Young S.K."/>
            <person name="Zeng Q."/>
            <person name="Gargeya S."/>
            <person name="Fitzgerald M."/>
            <person name="Haas B."/>
            <person name="Abouelleil A."/>
            <person name="Allen A.W."/>
            <person name="Alvarado L."/>
            <person name="Arachchi H.M."/>
            <person name="Berlin A.M."/>
            <person name="Chapman S.B."/>
            <person name="Gainer-Dewar J."/>
            <person name="Goldberg J."/>
            <person name="Griggs A."/>
            <person name="Gujja S."/>
            <person name="Hansen M."/>
            <person name="Howarth C."/>
            <person name="Imamovic A."/>
            <person name="Ireland A."/>
            <person name="Larimer J."/>
            <person name="McCowan C."/>
            <person name="Murphy C."/>
            <person name="Pearson M."/>
            <person name="Poon T.W."/>
            <person name="Priest M."/>
            <person name="Roberts A."/>
            <person name="Saif S."/>
            <person name="Shea T."/>
            <person name="Sisk P."/>
            <person name="Sykes S."/>
            <person name="Wortman J."/>
            <person name="Nusbaum C."/>
            <person name="Birren B."/>
        </authorList>
    </citation>
    <scope>NUCLEOTIDE SEQUENCE [LARGE SCALE GENOMIC DNA]</scope>
    <source>
        <strain evidence="3">MINIMUS1</strain>
    </source>
</reference>
<reference evidence="2" key="2">
    <citation type="submission" date="2020-05" db="UniProtKB">
        <authorList>
            <consortium name="EnsemblMetazoa"/>
        </authorList>
    </citation>
    <scope>IDENTIFICATION</scope>
    <source>
        <strain evidence="2">MINIMUS1</strain>
    </source>
</reference>
<evidence type="ECO:0000313" key="2">
    <source>
        <dbReference type="EnsemblMetazoa" id="AMIN002020-PA"/>
    </source>
</evidence>